<evidence type="ECO:0000313" key="1">
    <source>
        <dbReference type="EMBL" id="KAH9485151.1"/>
    </source>
</evidence>
<organism evidence="1 2">
    <name type="scientific">Psilocybe cubensis</name>
    <name type="common">Psychedelic mushroom</name>
    <name type="synonym">Stropharia cubensis</name>
    <dbReference type="NCBI Taxonomy" id="181762"/>
    <lineage>
        <taxon>Eukaryota</taxon>
        <taxon>Fungi</taxon>
        <taxon>Dikarya</taxon>
        <taxon>Basidiomycota</taxon>
        <taxon>Agaricomycotina</taxon>
        <taxon>Agaricomycetes</taxon>
        <taxon>Agaricomycetidae</taxon>
        <taxon>Agaricales</taxon>
        <taxon>Agaricineae</taxon>
        <taxon>Strophariaceae</taxon>
        <taxon>Psilocybe</taxon>
    </lineage>
</organism>
<reference evidence="1" key="1">
    <citation type="submission" date="2021-10" db="EMBL/GenBank/DDBJ databases">
        <title>Psilocybe cubensis genome.</title>
        <authorList>
            <person name="Mckernan K.J."/>
            <person name="Crawford S."/>
            <person name="Trippe A."/>
            <person name="Kane L.T."/>
            <person name="Mclaughlin S."/>
        </authorList>
    </citation>
    <scope>NUCLEOTIDE SEQUENCE</scope>
    <source>
        <strain evidence="1">MGC-MH-2018</strain>
    </source>
</reference>
<keyword evidence="2" id="KW-1185">Reference proteome</keyword>
<evidence type="ECO:0000313" key="2">
    <source>
        <dbReference type="Proteomes" id="UP000664032"/>
    </source>
</evidence>
<dbReference type="Proteomes" id="UP000664032">
    <property type="component" value="Unassembled WGS sequence"/>
</dbReference>
<sequence length="1079" mass="118825">MSLKAELETWAAALKAYDEEDFEKSLELFMQIADSSKILTNMGLIYATLGEHEAAVERFIEATNLDQYLAVAYFQCGVSNFLLGRYELATKDFEEALLYLRGNQAINYEQLGLKFRLFSAEVLFNKGLSQIYMGRTQDGLADMEEARKDKATEEHNVIDDAIQDRGEGYTVFSIPVGVLYRPSEKKLKNSVTRDYMGKAKLVASSDASDIVTEFSGSARLKAGISPAGLYLDRPDLLNTPSASSNLLRSATVPPVMPAMKAAEGPRSAGVERSKTTPGPQLGRETSLRQQSPREAPSPAAGVARSNTQITPARPSPNAAIGGPVRGLSVRRGGASPANPNGNSPAIPAKDGNPRMTEFYDEYIDAYGGDDNAPPVPNQAGGADRVGAWARSNANPNYIPNSQSLNAPLGRTGSRSAPGSQYAPSSYGGTGSIRRKNTRRNPRAPSRIQSTYEEEEEGYVSGEYDDGPFELILIRVKLHYQDDIRGMTLSPELSFSEFMDKVTGKFGKSPNSLGLKFKDEDGGKVTLRDESDYELAIETARESSKGKSEGKLEIWCTDVYCFARHRSLLFDEFSTVLFDNVRRLIGVLTLQPLPSLPAAMGLSGRKVKQRIPNDPRNLTWADDAARFGSNYLSKFGWDSSKGLGAGGDGMKSHIKVSHKLDMLGIGANHAKDPNGIAWKQNKDFENLLRRLNENLDVEQAGVREERVDVKSDKIDEDAPMEGEKKKKRKHKRGEDEEDYQRIKKKKSQETNDEESSQPVDSMVANSVEVVEEVIVEVQKKPIVPRHRAHRARAIAAKNISSKSAAHISEILGVAPNPTTTIEGNTQGKLTSVEETDALGVDKITTSTKSVADYFKDKLLARSSQSTSATPPLSNGIKDESDYFGTPRMGLGASRFQMEVHSEVKVEEATQRMGLSKFSSLMSSSFLASASSFSSFVPPKIKEDEGTGHISEVESDSEPSNQKGIEVKKSKKRSKGVSEEQQEKKKEKKKKKKDAKGKNKEVLTDETAIAGEDQDDGELERKKSRKPASFEEVSERHKLEGRNESSFPTKEKRKSKKDKVDEDGKKSRKDKKNHKYSIEES</sequence>
<accession>A0ACB8HB48</accession>
<name>A0ACB8HB48_PSICU</name>
<gene>
    <name evidence="1" type="ORF">JR316_0002058</name>
</gene>
<dbReference type="EMBL" id="JAFIQS020000002">
    <property type="protein sequence ID" value="KAH9485151.1"/>
    <property type="molecule type" value="Genomic_DNA"/>
</dbReference>
<proteinExistence type="predicted"/>
<comment type="caution">
    <text evidence="1">The sequence shown here is derived from an EMBL/GenBank/DDBJ whole genome shotgun (WGS) entry which is preliminary data.</text>
</comment>
<protein>
    <submittedName>
        <fullName evidence="1">Neutrophil cytosol factor 2</fullName>
    </submittedName>
</protein>